<feature type="region of interest" description="Disordered" evidence="3">
    <location>
        <begin position="94"/>
        <end position="196"/>
    </location>
</feature>
<organism evidence="6">
    <name type="scientific">Thrips palmi</name>
    <name type="common">Melon thrips</name>
    <dbReference type="NCBI Taxonomy" id="161013"/>
    <lineage>
        <taxon>Eukaryota</taxon>
        <taxon>Metazoa</taxon>
        <taxon>Ecdysozoa</taxon>
        <taxon>Arthropoda</taxon>
        <taxon>Hexapoda</taxon>
        <taxon>Insecta</taxon>
        <taxon>Pterygota</taxon>
        <taxon>Neoptera</taxon>
        <taxon>Paraneoptera</taxon>
        <taxon>Thysanoptera</taxon>
        <taxon>Terebrantia</taxon>
        <taxon>Thripoidea</taxon>
        <taxon>Thripidae</taxon>
        <taxon>Thrips</taxon>
    </lineage>
</organism>
<feature type="compositionally biased region" description="Pro residues" evidence="3">
    <location>
        <begin position="131"/>
        <end position="160"/>
    </location>
</feature>
<gene>
    <name evidence="6" type="primary">LOC117642322</name>
</gene>
<evidence type="ECO:0000256" key="1">
    <source>
        <dbReference type="ARBA" id="ARBA00022460"/>
    </source>
</evidence>
<dbReference type="AlphaFoldDB" id="A0A6P8ZK10"/>
<dbReference type="GeneID" id="117642322"/>
<dbReference type="InterPro" id="IPR050468">
    <property type="entry name" value="Cuticle_Struct_Prot"/>
</dbReference>
<feature type="chain" id="PRO_5027655854" evidence="4">
    <location>
        <begin position="18"/>
        <end position="236"/>
    </location>
</feature>
<dbReference type="Pfam" id="PF00379">
    <property type="entry name" value="Chitin_bind_4"/>
    <property type="match status" value="1"/>
</dbReference>
<proteinExistence type="predicted"/>
<keyword evidence="1 2" id="KW-0193">Cuticle</keyword>
<name>A0A6P8ZK10_THRPL</name>
<evidence type="ECO:0000256" key="4">
    <source>
        <dbReference type="SAM" id="SignalP"/>
    </source>
</evidence>
<dbReference type="GO" id="GO:0062129">
    <property type="term" value="C:chitin-based extracellular matrix"/>
    <property type="evidence" value="ECO:0007669"/>
    <property type="project" value="TreeGrafter"/>
</dbReference>
<feature type="signal peptide" evidence="4">
    <location>
        <begin position="1"/>
        <end position="17"/>
    </location>
</feature>
<dbReference type="OrthoDB" id="6815232at2759"/>
<dbReference type="GO" id="GO:0008010">
    <property type="term" value="F:structural constituent of chitin-based larval cuticle"/>
    <property type="evidence" value="ECO:0007669"/>
    <property type="project" value="TreeGrafter"/>
</dbReference>
<sequence>MLDRVILLLLAVCAVRAQQQQPAVTVVKYESQPNTGSGEYSFSYELSDGSARSEQAVLQNAGTPDEFLLVTGSFRWTSPDGQVTQVDYTADDNGYHHSISLHRTGPPRSRPTERPQYFAPATSRPSCYPGSPGPRCPHPPPPPPPPPPSARPRTPPPPPEGGNLYNNKPSYPKPQVKLELPSFKPRPSARPKIRPKAGLLDPLKTVFPSLLGSNYVRRRRLGTLATGGRGEPLNGA</sequence>
<reference evidence="6" key="1">
    <citation type="submission" date="2025-08" db="UniProtKB">
        <authorList>
            <consortium name="RefSeq"/>
        </authorList>
    </citation>
    <scope>IDENTIFICATION</scope>
    <source>
        <tissue evidence="6">Total insect</tissue>
    </source>
</reference>
<evidence type="ECO:0000313" key="6">
    <source>
        <dbReference type="RefSeq" id="XP_034236289.1"/>
    </source>
</evidence>
<dbReference type="Proteomes" id="UP000515158">
    <property type="component" value="Unplaced"/>
</dbReference>
<dbReference type="PANTHER" id="PTHR10380:SF218">
    <property type="entry name" value="ADULT CUTICLE PROTEIN 65AA-RELATED"/>
    <property type="match status" value="1"/>
</dbReference>
<evidence type="ECO:0000256" key="3">
    <source>
        <dbReference type="SAM" id="MobiDB-lite"/>
    </source>
</evidence>
<evidence type="ECO:0000313" key="5">
    <source>
        <dbReference type="Proteomes" id="UP000515158"/>
    </source>
</evidence>
<evidence type="ECO:0000256" key="2">
    <source>
        <dbReference type="PROSITE-ProRule" id="PRU00497"/>
    </source>
</evidence>
<dbReference type="PANTHER" id="PTHR10380">
    <property type="entry name" value="CUTICLE PROTEIN"/>
    <property type="match status" value="1"/>
</dbReference>
<accession>A0A6P8ZK10</accession>
<keyword evidence="4" id="KW-0732">Signal</keyword>
<dbReference type="InParanoid" id="A0A6P8ZK10"/>
<keyword evidence="5" id="KW-1185">Reference proteome</keyword>
<dbReference type="PROSITE" id="PS51155">
    <property type="entry name" value="CHIT_BIND_RR_2"/>
    <property type="match status" value="1"/>
</dbReference>
<dbReference type="PRINTS" id="PR00947">
    <property type="entry name" value="CUTICLE"/>
</dbReference>
<dbReference type="RefSeq" id="XP_034236289.1">
    <property type="nucleotide sequence ID" value="XM_034380398.1"/>
</dbReference>
<dbReference type="InterPro" id="IPR000618">
    <property type="entry name" value="Insect_cuticle"/>
</dbReference>
<protein>
    <submittedName>
        <fullName evidence="6">Endocuticle structural glycoprotein SgAbd-8-like</fullName>
    </submittedName>
</protein>
<dbReference type="KEGG" id="tpal:117642322"/>